<dbReference type="CDD" id="cd00412">
    <property type="entry name" value="pyrophosphatase"/>
    <property type="match status" value="1"/>
</dbReference>
<evidence type="ECO:0000256" key="7">
    <source>
        <dbReference type="ARBA" id="ARBA00032535"/>
    </source>
</evidence>
<dbReference type="InterPro" id="IPR008162">
    <property type="entry name" value="Pyrophosphatase"/>
</dbReference>
<gene>
    <name evidence="9" type="ORF">GPUH_LOCUS13485</name>
</gene>
<proteinExistence type="inferred from homology"/>
<dbReference type="GO" id="GO:0005737">
    <property type="term" value="C:cytoplasm"/>
    <property type="evidence" value="ECO:0007669"/>
    <property type="project" value="InterPro"/>
</dbReference>
<evidence type="ECO:0000256" key="3">
    <source>
        <dbReference type="ARBA" id="ARBA00012146"/>
    </source>
</evidence>
<dbReference type="Pfam" id="PF00719">
    <property type="entry name" value="Pyrophosphatase"/>
    <property type="match status" value="1"/>
</dbReference>
<dbReference type="Proteomes" id="UP000271098">
    <property type="component" value="Unassembled WGS sequence"/>
</dbReference>
<dbReference type="GO" id="GO:0000287">
    <property type="term" value="F:magnesium ion binding"/>
    <property type="evidence" value="ECO:0007669"/>
    <property type="project" value="InterPro"/>
</dbReference>
<sequence>MFAAAVIWYMKLFLGALTFYLTTRQLAAPILFRSYQTTTRAQRYSSSSSSSMSARGNYSTEEFGALYGLDYRVYFKDHKKGCYISPWHDIPLFADKSQHFYNMIVEIPRWTNAKMEMATKEPMSPIKQDVKKGLPRFVDNIFPFKGYIWNYGALPQTWEDPGHTDPATRAKGDNDPIDVFEIGSKIQPRGAVIEVKILGVLALIDEGETDWKVVAIDRTDEKADQLNGIKDVEEHFPGLLKATYEWFRNYKIPTGKPPNQFAFNGQFKDADFARGIIRETHGFWKSLIKEKTPQLNTETTCGEEEAAHRADEGSWKKIIAEQPAHSSAKEIPRTLEKWHFITE</sequence>
<protein>
    <recommendedName>
        <fullName evidence="3">inorganic diphosphatase</fullName>
        <ecNumber evidence="3">3.6.1.1</ecNumber>
    </recommendedName>
    <alternativeName>
        <fullName evidence="7">Pyrophosphate phospho-hydrolase</fullName>
    </alternativeName>
</protein>
<organism evidence="9 10">
    <name type="scientific">Gongylonema pulchrum</name>
    <dbReference type="NCBI Taxonomy" id="637853"/>
    <lineage>
        <taxon>Eukaryota</taxon>
        <taxon>Metazoa</taxon>
        <taxon>Ecdysozoa</taxon>
        <taxon>Nematoda</taxon>
        <taxon>Chromadorea</taxon>
        <taxon>Rhabditida</taxon>
        <taxon>Spirurina</taxon>
        <taxon>Spiruromorpha</taxon>
        <taxon>Spiruroidea</taxon>
        <taxon>Gongylonematidae</taxon>
        <taxon>Gongylonema</taxon>
    </lineage>
</organism>
<evidence type="ECO:0000313" key="9">
    <source>
        <dbReference type="EMBL" id="VDN22390.1"/>
    </source>
</evidence>
<keyword evidence="10" id="KW-1185">Reference proteome</keyword>
<evidence type="ECO:0000256" key="8">
    <source>
        <dbReference type="ARBA" id="ARBA00047820"/>
    </source>
</evidence>
<evidence type="ECO:0000313" key="10">
    <source>
        <dbReference type="Proteomes" id="UP000271098"/>
    </source>
</evidence>
<name>A0A3P7M8H7_9BILA</name>
<dbReference type="EMBL" id="UYRT01080268">
    <property type="protein sequence ID" value="VDN22390.1"/>
    <property type="molecule type" value="Genomic_DNA"/>
</dbReference>
<dbReference type="GO" id="GO:0004427">
    <property type="term" value="F:inorganic diphosphate phosphatase activity"/>
    <property type="evidence" value="ECO:0007669"/>
    <property type="project" value="UniProtKB-EC"/>
</dbReference>
<comment type="catalytic activity">
    <reaction evidence="8">
        <text>diphosphate + H2O = 2 phosphate + H(+)</text>
        <dbReference type="Rhea" id="RHEA:24576"/>
        <dbReference type="ChEBI" id="CHEBI:15377"/>
        <dbReference type="ChEBI" id="CHEBI:15378"/>
        <dbReference type="ChEBI" id="CHEBI:33019"/>
        <dbReference type="ChEBI" id="CHEBI:43474"/>
        <dbReference type="EC" id="3.6.1.1"/>
    </reaction>
</comment>
<evidence type="ECO:0000256" key="5">
    <source>
        <dbReference type="ARBA" id="ARBA00022801"/>
    </source>
</evidence>
<dbReference type="Gene3D" id="3.90.80.10">
    <property type="entry name" value="Inorganic pyrophosphatase"/>
    <property type="match status" value="1"/>
</dbReference>
<evidence type="ECO:0000256" key="2">
    <source>
        <dbReference type="ARBA" id="ARBA00006220"/>
    </source>
</evidence>
<dbReference type="InterPro" id="IPR036649">
    <property type="entry name" value="Pyrophosphatase_sf"/>
</dbReference>
<dbReference type="AlphaFoldDB" id="A0A3P7M8H7"/>
<evidence type="ECO:0000256" key="6">
    <source>
        <dbReference type="ARBA" id="ARBA00022842"/>
    </source>
</evidence>
<dbReference type="PROSITE" id="PS00387">
    <property type="entry name" value="PPASE"/>
    <property type="match status" value="1"/>
</dbReference>
<dbReference type="EC" id="3.6.1.1" evidence="3"/>
<keyword evidence="6" id="KW-0460">Magnesium</keyword>
<dbReference type="FunFam" id="3.90.80.10:FF:000009">
    <property type="entry name" value="Inorganic pyrophosphatase"/>
    <property type="match status" value="1"/>
</dbReference>
<keyword evidence="5" id="KW-0378">Hydrolase</keyword>
<dbReference type="PANTHER" id="PTHR10286">
    <property type="entry name" value="INORGANIC PYROPHOSPHATASE"/>
    <property type="match status" value="1"/>
</dbReference>
<dbReference type="OrthoDB" id="1608002at2759"/>
<dbReference type="GO" id="GO:0006796">
    <property type="term" value="P:phosphate-containing compound metabolic process"/>
    <property type="evidence" value="ECO:0007669"/>
    <property type="project" value="InterPro"/>
</dbReference>
<dbReference type="SUPFAM" id="SSF50324">
    <property type="entry name" value="Inorganic pyrophosphatase"/>
    <property type="match status" value="1"/>
</dbReference>
<accession>A0A3P7M8H7</accession>
<keyword evidence="4" id="KW-0479">Metal-binding</keyword>
<comment type="similarity">
    <text evidence="2">Belongs to the PPase family.</text>
</comment>
<evidence type="ECO:0000256" key="4">
    <source>
        <dbReference type="ARBA" id="ARBA00022723"/>
    </source>
</evidence>
<reference evidence="9 10" key="1">
    <citation type="submission" date="2018-11" db="EMBL/GenBank/DDBJ databases">
        <authorList>
            <consortium name="Pathogen Informatics"/>
        </authorList>
    </citation>
    <scope>NUCLEOTIDE SEQUENCE [LARGE SCALE GENOMIC DNA]</scope>
</reference>
<evidence type="ECO:0000256" key="1">
    <source>
        <dbReference type="ARBA" id="ARBA00001946"/>
    </source>
</evidence>
<comment type="cofactor">
    <cofactor evidence="1">
        <name>Mg(2+)</name>
        <dbReference type="ChEBI" id="CHEBI:18420"/>
    </cofactor>
</comment>